<feature type="transmembrane region" description="Helical" evidence="8">
    <location>
        <begin position="302"/>
        <end position="321"/>
    </location>
</feature>
<keyword evidence="3 7" id="KW-0813">Transport</keyword>
<sequence>MAFLNTLSGRPLIVLITIASSCGFLLFGFDNGVFSGVIVLPWFLATFNHPNTKLLGTISAMYNVGGFLGGLVAFFVGSKLGRRRTILTGLSICAVGAIVQCAATKLGELIAGRLLCGVGVGIMTSTVGLWQAEVVQGRSRGMYLTLQVLGGAAGGVFLAQWINYGFHKYQGRVAFVFPLAFQLVFVTLSAVLVSLLPESPRWLVKQGRVVEARAILVRLDCGEEGALSADARLTQIEEAVELEMGGGDSQLRQLISTGPTQNLRRLCLACGTMIMHQLNGVNTVTYYMPTLLMTFARASHDTSLWVTGLTSISSMVFALIPVLTIDRFGRRPFLWGGAVAQSLVWVIIAVLLATAPPPGDSRSHAFGVATVAMIFLYYCLNAATWLGPSWAYPAEILPLQVREKGLALGNVCYWLFQFMMVEITPIALGNIGYKFYVILAVFNAVDAVIVYFLFPETKGLTLEEIDFKFAERYGGTVPKTDERASVTEKTEVAGTVVERLEMA</sequence>
<feature type="transmembrane region" description="Helical" evidence="8">
    <location>
        <begin position="435"/>
        <end position="454"/>
    </location>
</feature>
<comment type="subcellular location">
    <subcellularLocation>
        <location evidence="1">Membrane</location>
        <topology evidence="1">Multi-pass membrane protein</topology>
    </subcellularLocation>
</comment>
<reference evidence="10 11" key="1">
    <citation type="submission" date="2016-10" db="EMBL/GenBank/DDBJ databases">
        <title>Draft genome sequence of Coniochaeta ligniaria NRRL30616, a lignocellulolytic fungus for bioabatement of inhibitors in plant biomass hydrolysates.</title>
        <authorList>
            <consortium name="DOE Joint Genome Institute"/>
            <person name="Jimenez D.J."/>
            <person name="Hector R.E."/>
            <person name="Riley R."/>
            <person name="Sun H."/>
            <person name="Grigoriev I.V."/>
            <person name="Van Elsas J.D."/>
            <person name="Nichols N.N."/>
        </authorList>
    </citation>
    <scope>NUCLEOTIDE SEQUENCE [LARGE SCALE GENOMIC DNA]</scope>
    <source>
        <strain evidence="10 11">NRRL 30616</strain>
    </source>
</reference>
<dbReference type="OrthoDB" id="6339427at2759"/>
<name>A0A1J7JM17_9PEZI</name>
<feature type="transmembrane region" description="Helical" evidence="8">
    <location>
        <begin position="12"/>
        <end position="40"/>
    </location>
</feature>
<evidence type="ECO:0000256" key="2">
    <source>
        <dbReference type="ARBA" id="ARBA00010992"/>
    </source>
</evidence>
<comment type="similarity">
    <text evidence="2 7">Belongs to the major facilitator superfamily. Sugar transporter (TC 2.A.1.1) family.</text>
</comment>
<dbReference type="InterPro" id="IPR020846">
    <property type="entry name" value="MFS_dom"/>
</dbReference>
<dbReference type="GO" id="GO:0016020">
    <property type="term" value="C:membrane"/>
    <property type="evidence" value="ECO:0007669"/>
    <property type="project" value="UniProtKB-SubCell"/>
</dbReference>
<organism evidence="10 11">
    <name type="scientific">Coniochaeta ligniaria NRRL 30616</name>
    <dbReference type="NCBI Taxonomy" id="1408157"/>
    <lineage>
        <taxon>Eukaryota</taxon>
        <taxon>Fungi</taxon>
        <taxon>Dikarya</taxon>
        <taxon>Ascomycota</taxon>
        <taxon>Pezizomycotina</taxon>
        <taxon>Sordariomycetes</taxon>
        <taxon>Sordariomycetidae</taxon>
        <taxon>Coniochaetales</taxon>
        <taxon>Coniochaetaceae</taxon>
        <taxon>Coniochaeta</taxon>
    </lineage>
</organism>
<dbReference type="InterPro" id="IPR003663">
    <property type="entry name" value="Sugar/inositol_transpt"/>
</dbReference>
<dbReference type="InterPro" id="IPR005828">
    <property type="entry name" value="MFS_sugar_transport-like"/>
</dbReference>
<evidence type="ECO:0000256" key="6">
    <source>
        <dbReference type="ARBA" id="ARBA00023136"/>
    </source>
</evidence>
<evidence type="ECO:0000256" key="7">
    <source>
        <dbReference type="RuleBase" id="RU003346"/>
    </source>
</evidence>
<dbReference type="SUPFAM" id="SSF103473">
    <property type="entry name" value="MFS general substrate transporter"/>
    <property type="match status" value="1"/>
</dbReference>
<feature type="transmembrane region" description="Helical" evidence="8">
    <location>
        <begin position="142"/>
        <end position="162"/>
    </location>
</feature>
<feature type="domain" description="Major facilitator superfamily (MFS) profile" evidence="9">
    <location>
        <begin position="16"/>
        <end position="458"/>
    </location>
</feature>
<evidence type="ECO:0000313" key="10">
    <source>
        <dbReference type="EMBL" id="OIW28746.1"/>
    </source>
</evidence>
<dbReference type="Pfam" id="PF00083">
    <property type="entry name" value="Sugar_tr"/>
    <property type="match status" value="1"/>
</dbReference>
<dbReference type="PANTHER" id="PTHR48022:SF28">
    <property type="entry name" value="MAJOR FACILITATOR SUPERFAMILY (MFS) PROFILE DOMAIN-CONTAINING PROTEIN-RELATED"/>
    <property type="match status" value="1"/>
</dbReference>
<evidence type="ECO:0000313" key="11">
    <source>
        <dbReference type="Proteomes" id="UP000182658"/>
    </source>
</evidence>
<evidence type="ECO:0000256" key="1">
    <source>
        <dbReference type="ARBA" id="ARBA00004141"/>
    </source>
</evidence>
<accession>A0A1J7JM17</accession>
<proteinExistence type="inferred from homology"/>
<dbReference type="GO" id="GO:0005351">
    <property type="term" value="F:carbohydrate:proton symporter activity"/>
    <property type="evidence" value="ECO:0007669"/>
    <property type="project" value="TreeGrafter"/>
</dbReference>
<dbReference type="InterPro" id="IPR050360">
    <property type="entry name" value="MFS_Sugar_Transporters"/>
</dbReference>
<evidence type="ECO:0000259" key="9">
    <source>
        <dbReference type="PROSITE" id="PS50850"/>
    </source>
</evidence>
<dbReference type="PROSITE" id="PS50850">
    <property type="entry name" value="MFS"/>
    <property type="match status" value="1"/>
</dbReference>
<feature type="transmembrane region" description="Helical" evidence="8">
    <location>
        <begin position="60"/>
        <end position="78"/>
    </location>
</feature>
<evidence type="ECO:0000256" key="4">
    <source>
        <dbReference type="ARBA" id="ARBA00022692"/>
    </source>
</evidence>
<dbReference type="PRINTS" id="PR00171">
    <property type="entry name" value="SUGRTRNSPORT"/>
</dbReference>
<dbReference type="InParanoid" id="A0A1J7JM17"/>
<dbReference type="FunFam" id="1.20.1250.20:FF:000134">
    <property type="entry name" value="MFS sugar transporter protein"/>
    <property type="match status" value="1"/>
</dbReference>
<feature type="transmembrane region" description="Helical" evidence="8">
    <location>
        <begin position="109"/>
        <end position="130"/>
    </location>
</feature>
<dbReference type="Gene3D" id="1.20.1250.20">
    <property type="entry name" value="MFS general substrate transporter like domains"/>
    <property type="match status" value="1"/>
</dbReference>
<dbReference type="NCBIfam" id="TIGR00879">
    <property type="entry name" value="SP"/>
    <property type="match status" value="1"/>
</dbReference>
<evidence type="ECO:0000256" key="8">
    <source>
        <dbReference type="SAM" id="Phobius"/>
    </source>
</evidence>
<dbReference type="EMBL" id="KV875098">
    <property type="protein sequence ID" value="OIW28746.1"/>
    <property type="molecule type" value="Genomic_DNA"/>
</dbReference>
<evidence type="ECO:0000256" key="5">
    <source>
        <dbReference type="ARBA" id="ARBA00022989"/>
    </source>
</evidence>
<dbReference type="PANTHER" id="PTHR48022">
    <property type="entry name" value="PLASTIDIC GLUCOSE TRANSPORTER 4"/>
    <property type="match status" value="1"/>
</dbReference>
<dbReference type="AlphaFoldDB" id="A0A1J7JM17"/>
<feature type="transmembrane region" description="Helical" evidence="8">
    <location>
        <begin position="406"/>
        <end position="428"/>
    </location>
</feature>
<protein>
    <submittedName>
        <fullName evidence="10">General substrate transporter</fullName>
    </submittedName>
</protein>
<keyword evidence="4 8" id="KW-0812">Transmembrane</keyword>
<keyword evidence="6 8" id="KW-0472">Membrane</keyword>
<dbReference type="InterPro" id="IPR036259">
    <property type="entry name" value="MFS_trans_sf"/>
</dbReference>
<feature type="transmembrane region" description="Helical" evidence="8">
    <location>
        <begin position="333"/>
        <end position="353"/>
    </location>
</feature>
<keyword evidence="11" id="KW-1185">Reference proteome</keyword>
<feature type="transmembrane region" description="Helical" evidence="8">
    <location>
        <begin position="174"/>
        <end position="196"/>
    </location>
</feature>
<feature type="transmembrane region" description="Helical" evidence="8">
    <location>
        <begin position="365"/>
        <end position="386"/>
    </location>
</feature>
<gene>
    <name evidence="10" type="ORF">CONLIGDRAFT_632967</name>
</gene>
<dbReference type="Proteomes" id="UP000182658">
    <property type="component" value="Unassembled WGS sequence"/>
</dbReference>
<feature type="transmembrane region" description="Helical" evidence="8">
    <location>
        <begin position="85"/>
        <end position="103"/>
    </location>
</feature>
<evidence type="ECO:0000256" key="3">
    <source>
        <dbReference type="ARBA" id="ARBA00022448"/>
    </source>
</evidence>
<keyword evidence="5 8" id="KW-1133">Transmembrane helix</keyword>